<keyword evidence="4" id="KW-0560">Oxidoreductase</keyword>
<evidence type="ECO:0000259" key="5">
    <source>
        <dbReference type="Pfam" id="PF01243"/>
    </source>
</evidence>
<evidence type="ECO:0000256" key="3">
    <source>
        <dbReference type="ARBA" id="ARBA00022643"/>
    </source>
</evidence>
<feature type="domain" description="Pyridoxamine 5'-phosphate oxidase N-terminal" evidence="5">
    <location>
        <begin position="81"/>
        <end position="195"/>
    </location>
</feature>
<dbReference type="SUPFAM" id="SSF50475">
    <property type="entry name" value="FMN-binding split barrel"/>
    <property type="match status" value="1"/>
</dbReference>
<evidence type="ECO:0000256" key="2">
    <source>
        <dbReference type="ARBA" id="ARBA00022630"/>
    </source>
</evidence>
<evidence type="ECO:0008006" key="8">
    <source>
        <dbReference type="Google" id="ProtNLM"/>
    </source>
</evidence>
<dbReference type="InterPro" id="IPR000659">
    <property type="entry name" value="Pyridox_Oxase"/>
</dbReference>
<dbReference type="InterPro" id="IPR019576">
    <property type="entry name" value="Pyridoxamine_oxidase_dimer_C"/>
</dbReference>
<dbReference type="PANTHER" id="PTHR10851">
    <property type="entry name" value="PYRIDOXINE-5-PHOSPHATE OXIDASE"/>
    <property type="match status" value="1"/>
</dbReference>
<sequence>MRIVHTFAGEAKLGAPISPQDARGAKVKLDTTMSEINRETIRAMRLSYGQAGLTESDLARDPIEQFKKWLSEASENIMVVEANAMVLSTITDGAPVGRSVLLKDVSTDGFTFFTNYLSRKADAIANNPKVSLVFPWYPMERQVIIIGTTEKVSAQESDDYFAARPWGSQIGATASAQSTELDSRETLEAKYAQLAEKYPEGSVVPRPEYWGGYLVRPVSIEFWQGRHSRLHDRLRYVRSDSQKTDWQVNRLNP</sequence>
<dbReference type="Gene3D" id="2.30.110.10">
    <property type="entry name" value="Electron Transport, Fmn-binding Protein, Chain A"/>
    <property type="match status" value="1"/>
</dbReference>
<name>A0A094PP02_9ZZZZ</name>
<evidence type="ECO:0000256" key="1">
    <source>
        <dbReference type="ARBA" id="ARBA00001917"/>
    </source>
</evidence>
<comment type="cofactor">
    <cofactor evidence="1">
        <name>FMN</name>
        <dbReference type="ChEBI" id="CHEBI:58210"/>
    </cofactor>
</comment>
<dbReference type="PROSITE" id="PS01064">
    <property type="entry name" value="PYRIDOX_OXIDASE"/>
    <property type="match status" value="1"/>
</dbReference>
<dbReference type="GO" id="GO:0008615">
    <property type="term" value="P:pyridoxine biosynthetic process"/>
    <property type="evidence" value="ECO:0007669"/>
    <property type="project" value="InterPro"/>
</dbReference>
<dbReference type="NCBIfam" id="TIGR00558">
    <property type="entry name" value="pdxH"/>
    <property type="match status" value="1"/>
</dbReference>
<dbReference type="InterPro" id="IPR011576">
    <property type="entry name" value="Pyridox_Oxase_N"/>
</dbReference>
<dbReference type="PANTHER" id="PTHR10851:SF0">
    <property type="entry name" value="PYRIDOXINE-5'-PHOSPHATE OXIDASE"/>
    <property type="match status" value="1"/>
</dbReference>
<reference evidence="7" key="1">
    <citation type="submission" date="2014-05" db="EMBL/GenBank/DDBJ databases">
        <title>Key roles for freshwater Actinobacteria revealed by deep metagenomic sequencing.</title>
        <authorList>
            <person name="Ghai R."/>
            <person name="Mizuno C.M."/>
            <person name="Picazo A."/>
            <person name="Camacho A."/>
            <person name="Rodriguez-Valera F."/>
        </authorList>
    </citation>
    <scope>NUCLEOTIDE SEQUENCE</scope>
</reference>
<gene>
    <name evidence="7" type="ORF">GM49_0720</name>
</gene>
<protein>
    <recommendedName>
        <fullName evidence="8">Pyridoxamine 5'-phosphate oxidase</fullName>
    </recommendedName>
</protein>
<proteinExistence type="inferred from homology"/>
<dbReference type="GO" id="GO:0004733">
    <property type="term" value="F:pyridoxamine phosphate oxidase activity"/>
    <property type="evidence" value="ECO:0007669"/>
    <property type="project" value="InterPro"/>
</dbReference>
<dbReference type="NCBIfam" id="NF004231">
    <property type="entry name" value="PRK05679.1"/>
    <property type="match status" value="1"/>
</dbReference>
<dbReference type="PIRSF" id="PIRSF000190">
    <property type="entry name" value="Pyd_amn-ph_oxd"/>
    <property type="match status" value="1"/>
</dbReference>
<comment type="caution">
    <text evidence="7">The sequence shown here is derived from an EMBL/GenBank/DDBJ whole genome shotgun (WGS) entry which is preliminary data.</text>
</comment>
<accession>A0A094PP02</accession>
<dbReference type="AlphaFoldDB" id="A0A094PP02"/>
<organism evidence="7">
    <name type="scientific">freshwater metagenome</name>
    <dbReference type="NCBI Taxonomy" id="449393"/>
    <lineage>
        <taxon>unclassified sequences</taxon>
        <taxon>metagenomes</taxon>
        <taxon>ecological metagenomes</taxon>
    </lineage>
</organism>
<evidence type="ECO:0000313" key="7">
    <source>
        <dbReference type="EMBL" id="KGA03731.1"/>
    </source>
</evidence>
<dbReference type="Pfam" id="PF01243">
    <property type="entry name" value="PNPOx_N"/>
    <property type="match status" value="1"/>
</dbReference>
<dbReference type="HAMAP" id="MF_01629">
    <property type="entry name" value="PdxH"/>
    <property type="match status" value="1"/>
</dbReference>
<feature type="domain" description="Pyridoxine 5'-phosphate oxidase dimerisation C-terminal" evidence="6">
    <location>
        <begin position="210"/>
        <end position="253"/>
    </location>
</feature>
<keyword evidence="3" id="KW-0288">FMN</keyword>
<evidence type="ECO:0000259" key="6">
    <source>
        <dbReference type="Pfam" id="PF10590"/>
    </source>
</evidence>
<dbReference type="EMBL" id="JNSJ01000004">
    <property type="protein sequence ID" value="KGA03731.1"/>
    <property type="molecule type" value="Genomic_DNA"/>
</dbReference>
<dbReference type="GO" id="GO:0010181">
    <property type="term" value="F:FMN binding"/>
    <property type="evidence" value="ECO:0007669"/>
    <property type="project" value="InterPro"/>
</dbReference>
<dbReference type="Pfam" id="PF10590">
    <property type="entry name" value="PNP_phzG_C"/>
    <property type="match status" value="1"/>
</dbReference>
<evidence type="ECO:0000256" key="4">
    <source>
        <dbReference type="ARBA" id="ARBA00023002"/>
    </source>
</evidence>
<dbReference type="InterPro" id="IPR012349">
    <property type="entry name" value="Split_barrel_FMN-bd"/>
</dbReference>
<dbReference type="InterPro" id="IPR019740">
    <property type="entry name" value="Pyridox_Oxase_CS"/>
</dbReference>
<keyword evidence="2" id="KW-0285">Flavoprotein</keyword>